<protein>
    <submittedName>
        <fullName evidence="1">Uncharacterized protein</fullName>
    </submittedName>
</protein>
<proteinExistence type="predicted"/>
<dbReference type="Gramene" id="Mp8g12110.1">
    <property type="protein sequence ID" value="Mp8g12110.1.cds"/>
    <property type="gene ID" value="Mp8g12110"/>
</dbReference>
<organism evidence="1 2">
    <name type="scientific">Marchantia polymorpha</name>
    <name type="common">Common liverwort</name>
    <name type="synonym">Marchantia aquatica</name>
    <dbReference type="NCBI Taxonomy" id="3197"/>
    <lineage>
        <taxon>Eukaryota</taxon>
        <taxon>Viridiplantae</taxon>
        <taxon>Streptophyta</taxon>
        <taxon>Embryophyta</taxon>
        <taxon>Marchantiophyta</taxon>
        <taxon>Marchantiopsida</taxon>
        <taxon>Marchantiidae</taxon>
        <taxon>Marchantiales</taxon>
        <taxon>Marchantiaceae</taxon>
        <taxon>Marchantia</taxon>
    </lineage>
</organism>
<sequence length="111" mass="12084">MWAHDPSPVQPLVSRGLVRLLCARFRLIVRASDPSLVNLVRGMQCGDRRGGHGCGESAQLAGGISCWFWQSCGCKAEACAAIAIEFSPFLLRQDAGDSLPPAFQEPRVRRC</sequence>
<name>A0A2R6XM75_MARPO</name>
<gene>
    <name evidence="1" type="ORF">MARPO_0008s0005</name>
</gene>
<evidence type="ECO:0000313" key="1">
    <source>
        <dbReference type="EMBL" id="PTQ47211.1"/>
    </source>
</evidence>
<evidence type="ECO:0000313" key="2">
    <source>
        <dbReference type="Proteomes" id="UP000244005"/>
    </source>
</evidence>
<reference evidence="2" key="1">
    <citation type="journal article" date="2017" name="Cell">
        <title>Insights into land plant evolution garnered from the Marchantia polymorpha genome.</title>
        <authorList>
            <person name="Bowman J.L."/>
            <person name="Kohchi T."/>
            <person name="Yamato K.T."/>
            <person name="Jenkins J."/>
            <person name="Shu S."/>
            <person name="Ishizaki K."/>
            <person name="Yamaoka S."/>
            <person name="Nishihama R."/>
            <person name="Nakamura Y."/>
            <person name="Berger F."/>
            <person name="Adam C."/>
            <person name="Aki S.S."/>
            <person name="Althoff F."/>
            <person name="Araki T."/>
            <person name="Arteaga-Vazquez M.A."/>
            <person name="Balasubrmanian S."/>
            <person name="Barry K."/>
            <person name="Bauer D."/>
            <person name="Boehm C.R."/>
            <person name="Briginshaw L."/>
            <person name="Caballero-Perez J."/>
            <person name="Catarino B."/>
            <person name="Chen F."/>
            <person name="Chiyoda S."/>
            <person name="Chovatia M."/>
            <person name="Davies K.M."/>
            <person name="Delmans M."/>
            <person name="Demura T."/>
            <person name="Dierschke T."/>
            <person name="Dolan L."/>
            <person name="Dorantes-Acosta A.E."/>
            <person name="Eklund D.M."/>
            <person name="Florent S.N."/>
            <person name="Flores-Sandoval E."/>
            <person name="Fujiyama A."/>
            <person name="Fukuzawa H."/>
            <person name="Galik B."/>
            <person name="Grimanelli D."/>
            <person name="Grimwood J."/>
            <person name="Grossniklaus U."/>
            <person name="Hamada T."/>
            <person name="Haseloff J."/>
            <person name="Hetherington A.J."/>
            <person name="Higo A."/>
            <person name="Hirakawa Y."/>
            <person name="Hundley H.N."/>
            <person name="Ikeda Y."/>
            <person name="Inoue K."/>
            <person name="Inoue S.I."/>
            <person name="Ishida S."/>
            <person name="Jia Q."/>
            <person name="Kakita M."/>
            <person name="Kanazawa T."/>
            <person name="Kawai Y."/>
            <person name="Kawashima T."/>
            <person name="Kennedy M."/>
            <person name="Kinose K."/>
            <person name="Kinoshita T."/>
            <person name="Kohara Y."/>
            <person name="Koide E."/>
            <person name="Komatsu K."/>
            <person name="Kopischke S."/>
            <person name="Kubo M."/>
            <person name="Kyozuka J."/>
            <person name="Lagercrantz U."/>
            <person name="Lin S.S."/>
            <person name="Lindquist E."/>
            <person name="Lipzen A.M."/>
            <person name="Lu C.W."/>
            <person name="De Luna E."/>
            <person name="Martienssen R.A."/>
            <person name="Minamino N."/>
            <person name="Mizutani M."/>
            <person name="Mizutani M."/>
            <person name="Mochizuki N."/>
            <person name="Monte I."/>
            <person name="Mosher R."/>
            <person name="Nagasaki H."/>
            <person name="Nakagami H."/>
            <person name="Naramoto S."/>
            <person name="Nishitani K."/>
            <person name="Ohtani M."/>
            <person name="Okamoto T."/>
            <person name="Okumura M."/>
            <person name="Phillips J."/>
            <person name="Pollak B."/>
            <person name="Reinders A."/>
            <person name="Rovekamp M."/>
            <person name="Sano R."/>
            <person name="Sawa S."/>
            <person name="Schmid M.W."/>
            <person name="Shirakawa M."/>
            <person name="Solano R."/>
            <person name="Spunde A."/>
            <person name="Suetsugu N."/>
            <person name="Sugano S."/>
            <person name="Sugiyama A."/>
            <person name="Sun R."/>
            <person name="Suzuki Y."/>
            <person name="Takenaka M."/>
            <person name="Takezawa D."/>
            <person name="Tomogane H."/>
            <person name="Tsuzuki M."/>
            <person name="Ueda T."/>
            <person name="Umeda M."/>
            <person name="Ward J.M."/>
            <person name="Watanabe Y."/>
            <person name="Yazaki K."/>
            <person name="Yokoyama R."/>
            <person name="Yoshitake Y."/>
            <person name="Yotsui I."/>
            <person name="Zachgo S."/>
            <person name="Schmutz J."/>
        </authorList>
    </citation>
    <scope>NUCLEOTIDE SEQUENCE [LARGE SCALE GENOMIC DNA]</scope>
    <source>
        <strain evidence="2">Tak-1</strain>
    </source>
</reference>
<dbReference type="EMBL" id="KZ772680">
    <property type="protein sequence ID" value="PTQ47211.1"/>
    <property type="molecule type" value="Genomic_DNA"/>
</dbReference>
<dbReference type="AlphaFoldDB" id="A0A2R6XM75"/>
<accession>A0A2R6XM75</accession>
<keyword evidence="2" id="KW-1185">Reference proteome</keyword>
<dbReference type="Proteomes" id="UP000244005">
    <property type="component" value="Unassembled WGS sequence"/>
</dbReference>